<keyword evidence="1" id="KW-0378">Hydrolase</keyword>
<sequence length="304" mass="33530">MRVDPEVDSKWAFDAYQQVRERLPQAGGETRPMMVNSLADLADQFDVFLLDAYGVLNIGEQAIPGTCRRIADLQAASKRVMVVTNSAGYPKRLLMKRYERLGYTFAAEDIVSSRETLLAALQNEEPRRWGLMAAAEYGTEEFEKLDITFLRNDPKDYDTAESFILLGTGDWTDAQQSLLEKSLRQNPRPVFVGNPDIVAPVEGGLSKQPGHYAHSLADTTGCTPAFFGKPFANIYELVFRRLPSDINRNRVVMVGDTLHTDILGGQVAGVKTALVTDYGSLKGFDIASAIATSGIFPDFILPSP</sequence>
<accession>A0ABV5JGT5</accession>
<reference evidence="1 2" key="1">
    <citation type="submission" date="2024-09" db="EMBL/GenBank/DDBJ databases">
        <authorList>
            <person name="Sun Q."/>
            <person name="Mori K."/>
        </authorList>
    </citation>
    <scope>NUCLEOTIDE SEQUENCE [LARGE SCALE GENOMIC DNA]</scope>
    <source>
        <strain evidence="1 2">CECT 8726</strain>
    </source>
</reference>
<gene>
    <name evidence="1" type="ORF">ACFFUT_12855</name>
</gene>
<name>A0ABV5JGT5_9RHOB</name>
<dbReference type="GO" id="GO:0016787">
    <property type="term" value="F:hydrolase activity"/>
    <property type="evidence" value="ECO:0007669"/>
    <property type="project" value="UniProtKB-KW"/>
</dbReference>
<evidence type="ECO:0000313" key="2">
    <source>
        <dbReference type="Proteomes" id="UP001589683"/>
    </source>
</evidence>
<dbReference type="InterPro" id="IPR023214">
    <property type="entry name" value="HAD_sf"/>
</dbReference>
<dbReference type="SUPFAM" id="SSF56784">
    <property type="entry name" value="HAD-like"/>
    <property type="match status" value="1"/>
</dbReference>
<proteinExistence type="predicted"/>
<comment type="caution">
    <text evidence="1">The sequence shown here is derived from an EMBL/GenBank/DDBJ whole genome shotgun (WGS) entry which is preliminary data.</text>
</comment>
<dbReference type="EMBL" id="JBHMEA010000042">
    <property type="protein sequence ID" value="MFB9232678.1"/>
    <property type="molecule type" value="Genomic_DNA"/>
</dbReference>
<dbReference type="RefSeq" id="WP_213890364.1">
    <property type="nucleotide sequence ID" value="NZ_JAGFNU010000010.1"/>
</dbReference>
<evidence type="ECO:0000313" key="1">
    <source>
        <dbReference type="EMBL" id="MFB9232678.1"/>
    </source>
</evidence>
<keyword evidence="2" id="KW-1185">Reference proteome</keyword>
<organism evidence="1 2">
    <name type="scientific">Pseudohalocynthiibacter aestuariivivens</name>
    <dbReference type="NCBI Taxonomy" id="1591409"/>
    <lineage>
        <taxon>Bacteria</taxon>
        <taxon>Pseudomonadati</taxon>
        <taxon>Pseudomonadota</taxon>
        <taxon>Alphaproteobacteria</taxon>
        <taxon>Rhodobacterales</taxon>
        <taxon>Paracoccaceae</taxon>
        <taxon>Pseudohalocynthiibacter</taxon>
    </lineage>
</organism>
<dbReference type="Proteomes" id="UP001589683">
    <property type="component" value="Unassembled WGS sequence"/>
</dbReference>
<protein>
    <submittedName>
        <fullName evidence="1">HAD-IIA family hydrolase</fullName>
    </submittedName>
</protein>
<dbReference type="Pfam" id="PF13242">
    <property type="entry name" value="Hydrolase_like"/>
    <property type="match status" value="1"/>
</dbReference>
<dbReference type="PANTHER" id="PTHR19288">
    <property type="entry name" value="4-NITROPHENYLPHOSPHATASE-RELATED"/>
    <property type="match status" value="1"/>
</dbReference>
<dbReference type="InterPro" id="IPR006357">
    <property type="entry name" value="HAD-SF_hydro_IIA"/>
</dbReference>
<dbReference type="InterPro" id="IPR036412">
    <property type="entry name" value="HAD-like_sf"/>
</dbReference>
<dbReference type="Pfam" id="PF13344">
    <property type="entry name" value="Hydrolase_6"/>
    <property type="match status" value="1"/>
</dbReference>
<dbReference type="PANTHER" id="PTHR19288:SF90">
    <property type="entry name" value="OS08G0542600 PROTEIN"/>
    <property type="match status" value="1"/>
</dbReference>
<dbReference type="Gene3D" id="3.40.50.1000">
    <property type="entry name" value="HAD superfamily/HAD-like"/>
    <property type="match status" value="2"/>
</dbReference>